<accession>A0ABN8KAG1</accession>
<keyword evidence="2" id="KW-1185">Reference proteome</keyword>
<protein>
    <submittedName>
        <fullName evidence="1">Uncharacterized protein</fullName>
    </submittedName>
</protein>
<dbReference type="Proteomes" id="UP001153050">
    <property type="component" value="Unassembled WGS sequence"/>
</dbReference>
<name>A0ABN8KAG1_9HYPH</name>
<proteinExistence type="predicted"/>
<comment type="caution">
    <text evidence="1">The sequence shown here is derived from an EMBL/GenBank/DDBJ whole genome shotgun (WGS) entry which is preliminary data.</text>
</comment>
<gene>
    <name evidence="1" type="ORF">MES5069_530059</name>
</gene>
<evidence type="ECO:0000313" key="2">
    <source>
        <dbReference type="Proteomes" id="UP001153050"/>
    </source>
</evidence>
<organism evidence="1 2">
    <name type="scientific">Mesorhizobium escarrei</name>
    <dbReference type="NCBI Taxonomy" id="666018"/>
    <lineage>
        <taxon>Bacteria</taxon>
        <taxon>Pseudomonadati</taxon>
        <taxon>Pseudomonadota</taxon>
        <taxon>Alphaproteobacteria</taxon>
        <taxon>Hyphomicrobiales</taxon>
        <taxon>Phyllobacteriaceae</taxon>
        <taxon>Mesorhizobium</taxon>
    </lineage>
</organism>
<dbReference type="EMBL" id="CAKXZT010000150">
    <property type="protein sequence ID" value="CAH2406668.1"/>
    <property type="molecule type" value="Genomic_DNA"/>
</dbReference>
<sequence>MRILSMVPIVPLVTVGSADAADRMAGDGLGCKDRTIAGRLIDMPDTDPAYIEIWAQRACRTSPAVDSALAWRLRSRIATTR</sequence>
<reference evidence="1 2" key="1">
    <citation type="submission" date="2022-03" db="EMBL/GenBank/DDBJ databases">
        <authorList>
            <person name="Brunel B."/>
        </authorList>
    </citation>
    <scope>NUCLEOTIDE SEQUENCE [LARGE SCALE GENOMIC DNA]</scope>
    <source>
        <strain evidence="1">STM5069sample</strain>
    </source>
</reference>
<evidence type="ECO:0000313" key="1">
    <source>
        <dbReference type="EMBL" id="CAH2406668.1"/>
    </source>
</evidence>